<evidence type="ECO:0000313" key="1">
    <source>
        <dbReference type="EMBL" id="QXP45352.1"/>
    </source>
</evidence>
<protein>
    <submittedName>
        <fullName evidence="1">DNA replication initiator protein</fullName>
    </submittedName>
</protein>
<dbReference type="EMBL" id="MZ399596">
    <property type="protein sequence ID" value="QXP45352.1"/>
    <property type="molecule type" value="Genomic_DNA"/>
</dbReference>
<proteinExistence type="predicted"/>
<accession>A0AAE7ST82</accession>
<gene>
    <name evidence="1" type="ORF">cd4_049</name>
</gene>
<dbReference type="SUPFAM" id="SSF52540">
    <property type="entry name" value="P-loop containing nucleoside triphosphate hydrolases"/>
    <property type="match status" value="1"/>
</dbReference>
<keyword evidence="2" id="KW-1185">Reference proteome</keyword>
<name>A0AAE7ST82_9CAUD</name>
<organism evidence="1 2">
    <name type="scientific">Carnobacterium phage cd4</name>
    <dbReference type="NCBI Taxonomy" id="2849246"/>
    <lineage>
        <taxon>Viruses</taxon>
        <taxon>Duplodnaviria</taxon>
        <taxon>Heunggongvirae</taxon>
        <taxon>Uroviricota</taxon>
        <taxon>Caudoviricetes</taxon>
        <taxon>Carnodivirus</taxon>
        <taxon>Carnodivirus cd4-like</taxon>
    </lineage>
</organism>
<reference evidence="1 2" key="1">
    <citation type="journal article" date="2021" name="Microbiol. Resour. Announc.">
        <title>Genome Sequences of Bacteriophages cd2, cd3, and cd4, which Specifically Target Carnobacterium divergens.</title>
        <authorList>
            <person name="Zhang P."/>
            <person name="Britton A.P."/>
            <person name="Visser K.A."/>
            <person name="Welke C.A."/>
            <person name="Wassink H."/>
            <person name="Prins E."/>
            <person name="Yang X."/>
            <person name="Martin-Visscher L.A."/>
        </authorList>
    </citation>
    <scope>NUCLEOTIDE SEQUENCE [LARGE SCALE GENOMIC DNA]</scope>
    <source>
        <strain evidence="2">cd4</strain>
    </source>
</reference>
<dbReference type="Proteomes" id="UP000828872">
    <property type="component" value="Segment"/>
</dbReference>
<dbReference type="Gene3D" id="3.40.50.300">
    <property type="entry name" value="P-loop containing nucleotide triphosphate hydrolases"/>
    <property type="match status" value="1"/>
</dbReference>
<dbReference type="InterPro" id="IPR027417">
    <property type="entry name" value="P-loop_NTPase"/>
</dbReference>
<sequence>MEKETLVELLIKHTNKPAEVIEKMVSEIHMQLFGALGTGGKFGESNIPIDYANTTMLNSVAKLNQSSIYSTLDKYCQTFQRIIEPDGKQIKSLYLYSAESGTGKTTTACAVANEFMIYEWKRSLLTKTSMEAPPVYFFDVNEFQLLYNEANRQGMPNYIREEANVKYKDMRDLARTAPLVVFDDIGVRSPTEAFLGDLHAVMNFRVTNRMINVYTSNIKLSELDTMLGQRLADRIRQQTIDITFGGTSNRGVHN</sequence>
<evidence type="ECO:0000313" key="2">
    <source>
        <dbReference type="Proteomes" id="UP000828872"/>
    </source>
</evidence>